<keyword evidence="3" id="KW-1185">Reference proteome</keyword>
<keyword evidence="1" id="KW-0472">Membrane</keyword>
<gene>
    <name evidence="2" type="ORF">PsYK624_046740</name>
</gene>
<protein>
    <recommendedName>
        <fullName evidence="4">SH3 domain-containing protein</fullName>
    </recommendedName>
</protein>
<keyword evidence="1" id="KW-0812">Transmembrane</keyword>
<evidence type="ECO:0000313" key="3">
    <source>
        <dbReference type="Proteomes" id="UP000703269"/>
    </source>
</evidence>
<proteinExistence type="predicted"/>
<evidence type="ECO:0000313" key="2">
    <source>
        <dbReference type="EMBL" id="GJE88591.1"/>
    </source>
</evidence>
<keyword evidence="1" id="KW-1133">Transmembrane helix</keyword>
<organism evidence="2 3">
    <name type="scientific">Phanerochaete sordida</name>
    <dbReference type="NCBI Taxonomy" id="48140"/>
    <lineage>
        <taxon>Eukaryota</taxon>
        <taxon>Fungi</taxon>
        <taxon>Dikarya</taxon>
        <taxon>Basidiomycota</taxon>
        <taxon>Agaricomycotina</taxon>
        <taxon>Agaricomycetes</taxon>
        <taxon>Polyporales</taxon>
        <taxon>Phanerochaetaceae</taxon>
        <taxon>Phanerochaete</taxon>
    </lineage>
</organism>
<sequence>MPPSLSHALPLASLAPLVRRADTPDQAADAQKTLTPTLIAGIVVAAALALGVAVAVAVRVVRKRAGAKREAARGAAFLNVRGLVREDDQKSFGVALQGNQFSREQMTESVVLPEKAVIRAGGGDARQEILSHYAAQGALPKPFAPFMGAAGALRAAPAEEKAAHRQSTASWISIPRNSLFVASRRSSVASVASSVGPGPGGDKRRIRQVFNPVLPDELVISLGESLTVVNSFDDGWCIVGRDSVFNSGEVELGAIPAWCFMKPVQGLRAERPMRTSSLGVTVTLEAEPGARTDVMSWSNF</sequence>
<evidence type="ECO:0008006" key="4">
    <source>
        <dbReference type="Google" id="ProtNLM"/>
    </source>
</evidence>
<feature type="transmembrane region" description="Helical" evidence="1">
    <location>
        <begin position="36"/>
        <end position="61"/>
    </location>
</feature>
<dbReference type="AlphaFoldDB" id="A0A9P3G5G0"/>
<dbReference type="Proteomes" id="UP000703269">
    <property type="component" value="Unassembled WGS sequence"/>
</dbReference>
<name>A0A9P3G5G0_9APHY</name>
<dbReference type="EMBL" id="BPQB01000010">
    <property type="protein sequence ID" value="GJE88591.1"/>
    <property type="molecule type" value="Genomic_DNA"/>
</dbReference>
<dbReference type="OrthoDB" id="5340910at2759"/>
<comment type="caution">
    <text evidence="2">The sequence shown here is derived from an EMBL/GenBank/DDBJ whole genome shotgun (WGS) entry which is preliminary data.</text>
</comment>
<reference evidence="2 3" key="1">
    <citation type="submission" date="2021-08" db="EMBL/GenBank/DDBJ databases">
        <title>Draft Genome Sequence of Phanerochaete sordida strain YK-624.</title>
        <authorList>
            <person name="Mori T."/>
            <person name="Dohra H."/>
            <person name="Suzuki T."/>
            <person name="Kawagishi H."/>
            <person name="Hirai H."/>
        </authorList>
    </citation>
    <scope>NUCLEOTIDE SEQUENCE [LARGE SCALE GENOMIC DNA]</scope>
    <source>
        <strain evidence="2 3">YK-624</strain>
    </source>
</reference>
<evidence type="ECO:0000256" key="1">
    <source>
        <dbReference type="SAM" id="Phobius"/>
    </source>
</evidence>
<accession>A0A9P3G5G0</accession>